<evidence type="ECO:0008006" key="5">
    <source>
        <dbReference type="Google" id="ProtNLM"/>
    </source>
</evidence>
<feature type="transmembrane region" description="Helical" evidence="2">
    <location>
        <begin position="68"/>
        <end position="86"/>
    </location>
</feature>
<reference evidence="3 4" key="1">
    <citation type="submission" date="2018-11" db="EMBL/GenBank/DDBJ databases">
        <title>Sequencing the genomes of 1000 actinobacteria strains.</title>
        <authorList>
            <person name="Klenk H.-P."/>
        </authorList>
    </citation>
    <scope>NUCLEOTIDE SEQUENCE [LARGE SCALE GENOMIC DNA]</scope>
    <source>
        <strain evidence="3 4">DSM 12652</strain>
    </source>
</reference>
<comment type="caution">
    <text evidence="3">The sequence shown here is derived from an EMBL/GenBank/DDBJ whole genome shotgun (WGS) entry which is preliminary data.</text>
</comment>
<keyword evidence="2" id="KW-1133">Transmembrane helix</keyword>
<accession>A0A3N2CXZ5</accession>
<feature type="region of interest" description="Disordered" evidence="1">
    <location>
        <begin position="112"/>
        <end position="137"/>
    </location>
</feature>
<dbReference type="RefSeq" id="WP_123392053.1">
    <property type="nucleotide sequence ID" value="NZ_RKHO01000001.1"/>
</dbReference>
<dbReference type="OrthoDB" id="3577584at2"/>
<dbReference type="EMBL" id="RKHO01000001">
    <property type="protein sequence ID" value="ROR92410.1"/>
    <property type="molecule type" value="Genomic_DNA"/>
</dbReference>
<dbReference type="Pfam" id="PF10066">
    <property type="entry name" value="DUF2304"/>
    <property type="match status" value="1"/>
</dbReference>
<evidence type="ECO:0000256" key="1">
    <source>
        <dbReference type="SAM" id="MobiDB-lite"/>
    </source>
</evidence>
<keyword evidence="2" id="KW-0812">Transmembrane</keyword>
<dbReference type="InterPro" id="IPR019277">
    <property type="entry name" value="DUF2304"/>
</dbReference>
<sequence>MSSTVTLGLIGGLVVIAVLFEMLRRQTLREKYAVTWFLIAVACLAIAVFPRLLFGAADLLGVEVPSNLLFFLASIVLMVLTLQHSYEIGRLEEKTRTLAEDLAILRMELDDAGRDGRGAGGAGGPDRTEPLPPDPDV</sequence>
<feature type="transmembrane region" description="Helical" evidence="2">
    <location>
        <begin position="6"/>
        <end position="23"/>
    </location>
</feature>
<dbReference type="Proteomes" id="UP000281738">
    <property type="component" value="Unassembled WGS sequence"/>
</dbReference>
<evidence type="ECO:0000256" key="2">
    <source>
        <dbReference type="SAM" id="Phobius"/>
    </source>
</evidence>
<keyword evidence="2" id="KW-0472">Membrane</keyword>
<evidence type="ECO:0000313" key="3">
    <source>
        <dbReference type="EMBL" id="ROR92410.1"/>
    </source>
</evidence>
<organism evidence="3 4">
    <name type="scientific">Nocardioides aurantiacus</name>
    <dbReference type="NCBI Taxonomy" id="86796"/>
    <lineage>
        <taxon>Bacteria</taxon>
        <taxon>Bacillati</taxon>
        <taxon>Actinomycetota</taxon>
        <taxon>Actinomycetes</taxon>
        <taxon>Propionibacteriales</taxon>
        <taxon>Nocardioidaceae</taxon>
        <taxon>Nocardioides</taxon>
    </lineage>
</organism>
<proteinExistence type="predicted"/>
<feature type="transmembrane region" description="Helical" evidence="2">
    <location>
        <begin position="35"/>
        <end position="56"/>
    </location>
</feature>
<evidence type="ECO:0000313" key="4">
    <source>
        <dbReference type="Proteomes" id="UP000281738"/>
    </source>
</evidence>
<name>A0A3N2CXZ5_9ACTN</name>
<protein>
    <recommendedName>
        <fullName evidence="5">DUF2304 domain-containing protein</fullName>
    </recommendedName>
</protein>
<keyword evidence="4" id="KW-1185">Reference proteome</keyword>
<gene>
    <name evidence="3" type="ORF">EDD33_3300</name>
</gene>
<dbReference type="AlphaFoldDB" id="A0A3N2CXZ5"/>